<dbReference type="VEuPathDB" id="VectorBase:RPRC013929"/>
<dbReference type="AlphaFoldDB" id="T1ICA9"/>
<dbReference type="EMBL" id="ACPB03023975">
    <property type="status" value="NOT_ANNOTATED_CDS"/>
    <property type="molecule type" value="Genomic_DNA"/>
</dbReference>
<sequence>MVQVLAYADDVALLARSQTELKATFLEMEAVAKAGVWIGG</sequence>
<reference evidence="1" key="1">
    <citation type="submission" date="2015-05" db="UniProtKB">
        <authorList>
            <consortium name="EnsemblMetazoa"/>
        </authorList>
    </citation>
    <scope>IDENTIFICATION</scope>
</reference>
<accession>T1ICA9</accession>
<dbReference type="Proteomes" id="UP000015103">
    <property type="component" value="Unassembled WGS sequence"/>
</dbReference>
<dbReference type="HOGENOM" id="CLU_3299962_0_0_1"/>
<name>T1ICA9_RHOPR</name>
<protein>
    <recommendedName>
        <fullName evidence="3">Reverse transcriptase domain-containing protein</fullName>
    </recommendedName>
</protein>
<evidence type="ECO:0008006" key="3">
    <source>
        <dbReference type="Google" id="ProtNLM"/>
    </source>
</evidence>
<evidence type="ECO:0000313" key="2">
    <source>
        <dbReference type="Proteomes" id="UP000015103"/>
    </source>
</evidence>
<dbReference type="InParanoid" id="T1ICA9"/>
<proteinExistence type="predicted"/>
<organism evidence="1 2">
    <name type="scientific">Rhodnius prolixus</name>
    <name type="common">Triatomid bug</name>
    <dbReference type="NCBI Taxonomy" id="13249"/>
    <lineage>
        <taxon>Eukaryota</taxon>
        <taxon>Metazoa</taxon>
        <taxon>Ecdysozoa</taxon>
        <taxon>Arthropoda</taxon>
        <taxon>Hexapoda</taxon>
        <taxon>Insecta</taxon>
        <taxon>Pterygota</taxon>
        <taxon>Neoptera</taxon>
        <taxon>Paraneoptera</taxon>
        <taxon>Hemiptera</taxon>
        <taxon>Heteroptera</taxon>
        <taxon>Panheteroptera</taxon>
        <taxon>Cimicomorpha</taxon>
        <taxon>Reduviidae</taxon>
        <taxon>Triatominae</taxon>
        <taxon>Rhodnius</taxon>
    </lineage>
</organism>
<dbReference type="EnsemblMetazoa" id="RPRC013929-RA">
    <property type="protein sequence ID" value="RPRC013929-PA"/>
    <property type="gene ID" value="RPRC013929"/>
</dbReference>
<keyword evidence="2" id="KW-1185">Reference proteome</keyword>
<evidence type="ECO:0000313" key="1">
    <source>
        <dbReference type="EnsemblMetazoa" id="RPRC013929-PA"/>
    </source>
</evidence>